<organism evidence="2 3">
    <name type="scientific">Knufia fluminis</name>
    <dbReference type="NCBI Taxonomy" id="191047"/>
    <lineage>
        <taxon>Eukaryota</taxon>
        <taxon>Fungi</taxon>
        <taxon>Dikarya</taxon>
        <taxon>Ascomycota</taxon>
        <taxon>Pezizomycotina</taxon>
        <taxon>Eurotiomycetes</taxon>
        <taxon>Chaetothyriomycetidae</taxon>
        <taxon>Chaetothyriales</taxon>
        <taxon>Trichomeriaceae</taxon>
        <taxon>Knufia</taxon>
    </lineage>
</organism>
<name>A0AAN8EJE4_9EURO</name>
<gene>
    <name evidence="2" type="ORF">OHC33_002311</name>
</gene>
<comment type="caution">
    <text evidence="2">The sequence shown here is derived from an EMBL/GenBank/DDBJ whole genome shotgun (WGS) entry which is preliminary data.</text>
</comment>
<reference evidence="2 3" key="1">
    <citation type="submission" date="2022-12" db="EMBL/GenBank/DDBJ databases">
        <title>Genomic features and morphological characterization of a novel Knufia sp. strain isolated from spacecraft assembly facility.</title>
        <authorList>
            <person name="Teixeira M."/>
            <person name="Chander A.M."/>
            <person name="Stajich J.E."/>
            <person name="Venkateswaran K."/>
        </authorList>
    </citation>
    <scope>NUCLEOTIDE SEQUENCE [LARGE SCALE GENOMIC DNA]</scope>
    <source>
        <strain evidence="2 3">FJI-L2-BK-P2</strain>
    </source>
</reference>
<feature type="signal peptide" evidence="1">
    <location>
        <begin position="1"/>
        <end position="16"/>
    </location>
</feature>
<evidence type="ECO:0000256" key="1">
    <source>
        <dbReference type="SAM" id="SignalP"/>
    </source>
</evidence>
<sequence length="209" mass="23230">MVFGIVTLAATVPLLATSTIQLQNAANDTKEGNGQASINASKTNKCHVIVLPSSRMSSDIKNAVKDRRLILKDGVVKLSQQNEENPPHHKVTAYFLPFPNKEYDGLVSTIDDMNMLNWIYVDADTYRVTYGTRAEAEKGHLTGPMGLTLMADGNSKITMDGWDGYMAVEDENGEWSLYFDKDSNGLSDKIDESHTKRVAQVELQREMLE</sequence>
<evidence type="ECO:0000313" key="2">
    <source>
        <dbReference type="EMBL" id="KAK5956823.1"/>
    </source>
</evidence>
<keyword evidence="3" id="KW-1185">Reference proteome</keyword>
<accession>A0AAN8EJE4</accession>
<proteinExistence type="predicted"/>
<feature type="chain" id="PRO_5042900971" evidence="1">
    <location>
        <begin position="17"/>
        <end position="209"/>
    </location>
</feature>
<dbReference type="PANTHER" id="PTHR38049:SF2">
    <property type="entry name" value="RICIN B LECTIN DOMAIN-CONTAINING PROTEIN"/>
    <property type="match status" value="1"/>
</dbReference>
<protein>
    <submittedName>
        <fullName evidence="2">Uncharacterized protein</fullName>
    </submittedName>
</protein>
<keyword evidence="1" id="KW-0732">Signal</keyword>
<evidence type="ECO:0000313" key="3">
    <source>
        <dbReference type="Proteomes" id="UP001316803"/>
    </source>
</evidence>
<dbReference type="Proteomes" id="UP001316803">
    <property type="component" value="Unassembled WGS sequence"/>
</dbReference>
<dbReference type="EMBL" id="JAKLMC020000004">
    <property type="protein sequence ID" value="KAK5956823.1"/>
    <property type="molecule type" value="Genomic_DNA"/>
</dbReference>
<dbReference type="AlphaFoldDB" id="A0AAN8EJE4"/>
<dbReference type="PANTHER" id="PTHR38049">
    <property type="entry name" value="RICIN B LECTIN DOMAIN-CONTAINING PROTEIN"/>
    <property type="match status" value="1"/>
</dbReference>